<evidence type="ECO:0000313" key="3">
    <source>
        <dbReference type="Proteomes" id="UP000265515"/>
    </source>
</evidence>
<dbReference type="EMBL" id="BFEA01002812">
    <property type="protein sequence ID" value="GBG42699.1"/>
    <property type="molecule type" value="Genomic_DNA"/>
</dbReference>
<organism evidence="2 3">
    <name type="scientific">Chara braunii</name>
    <name type="common">Braun's stonewort</name>
    <dbReference type="NCBI Taxonomy" id="69332"/>
    <lineage>
        <taxon>Eukaryota</taxon>
        <taxon>Viridiplantae</taxon>
        <taxon>Streptophyta</taxon>
        <taxon>Charophyceae</taxon>
        <taxon>Charales</taxon>
        <taxon>Characeae</taxon>
        <taxon>Chara</taxon>
    </lineage>
</organism>
<dbReference type="PANTHER" id="PTHR38847:SF1">
    <property type="entry name" value="PSEUDOURIDINE SYNTHASE RSUA_RLUA-LIKE DOMAIN-CONTAINING PROTEIN"/>
    <property type="match status" value="1"/>
</dbReference>
<reference evidence="2 3" key="1">
    <citation type="journal article" date="2018" name="Cell">
        <title>The Chara Genome: Secondary Complexity and Implications for Plant Terrestrialization.</title>
        <authorList>
            <person name="Nishiyama T."/>
            <person name="Sakayama H."/>
            <person name="Vries J.D."/>
            <person name="Buschmann H."/>
            <person name="Saint-Marcoux D."/>
            <person name="Ullrich K.K."/>
            <person name="Haas F.B."/>
            <person name="Vanderstraeten L."/>
            <person name="Becker D."/>
            <person name="Lang D."/>
            <person name="Vosolsobe S."/>
            <person name="Rombauts S."/>
            <person name="Wilhelmsson P.K.I."/>
            <person name="Janitza P."/>
            <person name="Kern R."/>
            <person name="Heyl A."/>
            <person name="Rumpler F."/>
            <person name="Villalobos L.I.A.C."/>
            <person name="Clay J.M."/>
            <person name="Skokan R."/>
            <person name="Toyoda A."/>
            <person name="Suzuki Y."/>
            <person name="Kagoshima H."/>
            <person name="Schijlen E."/>
            <person name="Tajeshwar N."/>
            <person name="Catarino B."/>
            <person name="Hetherington A.J."/>
            <person name="Saltykova A."/>
            <person name="Bonnot C."/>
            <person name="Breuninger H."/>
            <person name="Symeonidi A."/>
            <person name="Radhakrishnan G.V."/>
            <person name="Van Nieuwerburgh F."/>
            <person name="Deforce D."/>
            <person name="Chang C."/>
            <person name="Karol K.G."/>
            <person name="Hedrich R."/>
            <person name="Ulvskov P."/>
            <person name="Glockner G."/>
            <person name="Delwiche C.F."/>
            <person name="Petrasek J."/>
            <person name="Van de Peer Y."/>
            <person name="Friml J."/>
            <person name="Beilby M."/>
            <person name="Dolan L."/>
            <person name="Kohara Y."/>
            <person name="Sugano S."/>
            <person name="Fujiyama A."/>
            <person name="Delaux P.-M."/>
            <person name="Quint M."/>
            <person name="TheiBen G."/>
            <person name="Hagemann M."/>
            <person name="Harholt J."/>
            <person name="Dunand C."/>
            <person name="Zachgo S."/>
            <person name="Langdale J."/>
            <person name="Maumus F."/>
            <person name="Straeten D.V.D."/>
            <person name="Gould S.B."/>
            <person name="Rensing S.A."/>
        </authorList>
    </citation>
    <scope>NUCLEOTIDE SEQUENCE [LARGE SCALE GENOMIC DNA]</scope>
    <source>
        <strain evidence="2 3">S276</strain>
    </source>
</reference>
<name>A0A388JK20_CHABU</name>
<dbReference type="PANTHER" id="PTHR38847">
    <property type="match status" value="1"/>
</dbReference>
<dbReference type="Pfam" id="PF14273">
    <property type="entry name" value="DUF4360"/>
    <property type="match status" value="1"/>
</dbReference>
<accession>A0A388JK20</accession>
<dbReference type="AlphaFoldDB" id="A0A388JK20"/>
<feature type="signal peptide" evidence="1">
    <location>
        <begin position="1"/>
        <end position="18"/>
    </location>
</feature>
<evidence type="ECO:0000256" key="1">
    <source>
        <dbReference type="SAM" id="SignalP"/>
    </source>
</evidence>
<proteinExistence type="predicted"/>
<dbReference type="InterPro" id="IPR025649">
    <property type="entry name" value="DUF4360"/>
</dbReference>
<keyword evidence="3" id="KW-1185">Reference proteome</keyword>
<protein>
    <submittedName>
        <fullName evidence="2">Uncharacterized protein</fullName>
    </submittedName>
</protein>
<gene>
    <name evidence="2" type="ORF">CBR_g76151</name>
</gene>
<comment type="caution">
    <text evidence="2">The sequence shown here is derived from an EMBL/GenBank/DDBJ whole genome shotgun (WGS) entry which is preliminary data.</text>
</comment>
<dbReference type="STRING" id="69332.A0A388JK20"/>
<dbReference type="Proteomes" id="UP000265515">
    <property type="component" value="Unassembled WGS sequence"/>
</dbReference>
<feature type="chain" id="PRO_5017339034" evidence="1">
    <location>
        <begin position="19"/>
        <end position="224"/>
    </location>
</feature>
<keyword evidence="1" id="KW-0732">Signal</keyword>
<evidence type="ECO:0000313" key="2">
    <source>
        <dbReference type="EMBL" id="GBG42699.1"/>
    </source>
</evidence>
<dbReference type="Gramene" id="GBG42699">
    <property type="protein sequence ID" value="GBG42699"/>
    <property type="gene ID" value="CBR_g76151"/>
</dbReference>
<sequence>MAVSGVVVFMLLMAFVAAAPAIDMVEAAGRKDLTVGVALGTVKIKKVVVAGSGCPYETPLVTVSADNQAVTIPFYDYQVYVPAPIKDKEKACLVMVDLVYPPGWTYAMTKWTYQGWVELDPYVKAYQSAKYYFQGGKPMCELSGGFSGGKYGLTGRSYTFVDNCGAGVTYSPCGAVRGLNVLTRLWIDNSKNPKGEGVIKSEVMDGEVKSATLFICHLKWTYCY</sequence>